<dbReference type="PANTHER" id="PTHR46401:SF2">
    <property type="entry name" value="GLYCOSYLTRANSFERASE WBBK-RELATED"/>
    <property type="match status" value="1"/>
</dbReference>
<dbReference type="EMBL" id="UOEP01000122">
    <property type="protein sequence ID" value="VAW20533.1"/>
    <property type="molecule type" value="Genomic_DNA"/>
</dbReference>
<reference evidence="3" key="1">
    <citation type="submission" date="2018-06" db="EMBL/GenBank/DDBJ databases">
        <authorList>
            <person name="Zhirakovskaya E."/>
        </authorList>
    </citation>
    <scope>NUCLEOTIDE SEQUENCE</scope>
</reference>
<evidence type="ECO:0000256" key="1">
    <source>
        <dbReference type="ARBA" id="ARBA00022679"/>
    </source>
</evidence>
<proteinExistence type="predicted"/>
<keyword evidence="2" id="KW-0812">Transmembrane</keyword>
<dbReference type="PANTHER" id="PTHR46401">
    <property type="entry name" value="GLYCOSYLTRANSFERASE WBBK-RELATED"/>
    <property type="match status" value="1"/>
</dbReference>
<dbReference type="AlphaFoldDB" id="A0A3B0TWI7"/>
<keyword evidence="2" id="KW-0472">Membrane</keyword>
<dbReference type="CDD" id="cd03801">
    <property type="entry name" value="GT4_PimA-like"/>
    <property type="match status" value="1"/>
</dbReference>
<dbReference type="SUPFAM" id="SSF53756">
    <property type="entry name" value="UDP-Glycosyltransferase/glycogen phosphorylase"/>
    <property type="match status" value="1"/>
</dbReference>
<protein>
    <submittedName>
        <fullName evidence="3">Uncharacterized protein</fullName>
    </submittedName>
</protein>
<name>A0A3B0TWI7_9ZZZZ</name>
<sequence length="368" mass="43114">MKKIAWITEENFIDVDLPIVAKINEVFEVHWFVVFPKNTITDYDEDFISSYSKKHKIANHNFKLKYRLRNIHSVRDYYKLIRQVNSLKPDIIYIDFFGIPYFFLMASVLFKRSRVIYAAHDVIEHKNIKKRNSFRLYQRLIFNRFQNFHIFSKTQQDYFLNKYPGKKTFVAPLFLKSFGKTGLTPGNGEVVFLFFGIIRGNKGLEFLIEAANELCKHYKNKFKVTIAGSCDNWEYYEQKITCPEVFDLRIGMVPNNKIPDLFGESHYLVLPYLDVTQSGPLLIAFNYNVPAIAADHAGFREYIKHGQNGYLFKSGSSGELYSLMKGIIESNNQDYAMLRRNVKEFTRENIALEPIIQKYIDFLHLASA</sequence>
<gene>
    <name evidence="3" type="ORF">MNBD_BACTEROID01-2271</name>
</gene>
<keyword evidence="1" id="KW-0808">Transferase</keyword>
<dbReference type="Gene3D" id="3.40.50.2000">
    <property type="entry name" value="Glycogen Phosphorylase B"/>
    <property type="match status" value="2"/>
</dbReference>
<organism evidence="3">
    <name type="scientific">hydrothermal vent metagenome</name>
    <dbReference type="NCBI Taxonomy" id="652676"/>
    <lineage>
        <taxon>unclassified sequences</taxon>
        <taxon>metagenomes</taxon>
        <taxon>ecological metagenomes</taxon>
    </lineage>
</organism>
<dbReference type="GO" id="GO:0016757">
    <property type="term" value="F:glycosyltransferase activity"/>
    <property type="evidence" value="ECO:0007669"/>
    <property type="project" value="TreeGrafter"/>
</dbReference>
<keyword evidence="2" id="KW-1133">Transmembrane helix</keyword>
<evidence type="ECO:0000313" key="3">
    <source>
        <dbReference type="EMBL" id="VAW20533.1"/>
    </source>
</evidence>
<feature type="transmembrane region" description="Helical" evidence="2">
    <location>
        <begin position="91"/>
        <end position="110"/>
    </location>
</feature>
<dbReference type="Pfam" id="PF13692">
    <property type="entry name" value="Glyco_trans_1_4"/>
    <property type="match status" value="1"/>
</dbReference>
<accession>A0A3B0TWI7</accession>
<dbReference type="GO" id="GO:0009103">
    <property type="term" value="P:lipopolysaccharide biosynthetic process"/>
    <property type="evidence" value="ECO:0007669"/>
    <property type="project" value="TreeGrafter"/>
</dbReference>
<evidence type="ECO:0000256" key="2">
    <source>
        <dbReference type="SAM" id="Phobius"/>
    </source>
</evidence>